<dbReference type="EMBL" id="BAABME010018819">
    <property type="protein sequence ID" value="GAA0155126.1"/>
    <property type="molecule type" value="Genomic_DNA"/>
</dbReference>
<dbReference type="Proteomes" id="UP001454036">
    <property type="component" value="Unassembled WGS sequence"/>
</dbReference>
<keyword evidence="2" id="KW-1185">Reference proteome</keyword>
<dbReference type="CDD" id="cd09272">
    <property type="entry name" value="RNase_HI_RT_Ty1"/>
    <property type="match status" value="1"/>
</dbReference>
<dbReference type="PANTHER" id="PTHR11439">
    <property type="entry name" value="GAG-POL-RELATED RETROTRANSPOSON"/>
    <property type="match status" value="1"/>
</dbReference>
<reference evidence="1 2" key="1">
    <citation type="submission" date="2024-01" db="EMBL/GenBank/DDBJ databases">
        <title>The complete chloroplast genome sequence of Lithospermum erythrorhizon: insights into the phylogenetic relationship among Boraginaceae species and the maternal lineages of purple gromwells.</title>
        <authorList>
            <person name="Okada T."/>
            <person name="Watanabe K."/>
        </authorList>
    </citation>
    <scope>NUCLEOTIDE SEQUENCE [LARGE SCALE GENOMIC DNA]</scope>
</reference>
<dbReference type="AlphaFoldDB" id="A0AAV3PVH0"/>
<proteinExistence type="predicted"/>
<comment type="caution">
    <text evidence="1">The sequence shown here is derived from an EMBL/GenBank/DDBJ whole genome shotgun (WGS) entry which is preliminary data.</text>
</comment>
<sequence>MPIGLLLHSEDTTLIEDVHEYKRVIGKLIYLGFLRPDVTGLFYSKPLHCDLSAFSDADWGTCPVSRRSLTGYCIFLGNSVISWKKKKQTTVSKSSAEAEYCS</sequence>
<evidence type="ECO:0008006" key="3">
    <source>
        <dbReference type="Google" id="ProtNLM"/>
    </source>
</evidence>
<protein>
    <recommendedName>
        <fullName evidence="3">Mitochondrial protein</fullName>
    </recommendedName>
</protein>
<evidence type="ECO:0000313" key="2">
    <source>
        <dbReference type="Proteomes" id="UP001454036"/>
    </source>
</evidence>
<name>A0AAV3PVH0_LITER</name>
<evidence type="ECO:0000313" key="1">
    <source>
        <dbReference type="EMBL" id="GAA0155126.1"/>
    </source>
</evidence>
<accession>A0AAV3PVH0</accession>
<dbReference type="PANTHER" id="PTHR11439:SF498">
    <property type="entry name" value="DNAK FAMILY PROTEIN"/>
    <property type="match status" value="1"/>
</dbReference>
<gene>
    <name evidence="1" type="ORF">LIER_38028</name>
</gene>
<organism evidence="1 2">
    <name type="scientific">Lithospermum erythrorhizon</name>
    <name type="common">Purple gromwell</name>
    <name type="synonym">Lithospermum officinale var. erythrorhizon</name>
    <dbReference type="NCBI Taxonomy" id="34254"/>
    <lineage>
        <taxon>Eukaryota</taxon>
        <taxon>Viridiplantae</taxon>
        <taxon>Streptophyta</taxon>
        <taxon>Embryophyta</taxon>
        <taxon>Tracheophyta</taxon>
        <taxon>Spermatophyta</taxon>
        <taxon>Magnoliopsida</taxon>
        <taxon>eudicotyledons</taxon>
        <taxon>Gunneridae</taxon>
        <taxon>Pentapetalae</taxon>
        <taxon>asterids</taxon>
        <taxon>lamiids</taxon>
        <taxon>Boraginales</taxon>
        <taxon>Boraginaceae</taxon>
        <taxon>Boraginoideae</taxon>
        <taxon>Lithospermeae</taxon>
        <taxon>Lithospermum</taxon>
    </lineage>
</organism>